<dbReference type="InterPro" id="IPR005344">
    <property type="entry name" value="TMEM33/Pom33"/>
</dbReference>
<sequence>MLIFKEEPGDLAEAVYFFFLLKEMSDSNENRQSSNSPPTDGSGDGQASSQGSPLVAHLMQNKVETTLWLTRIFTVVCAIMFILPIFGGNPYSFYQRTLLATAATSALRMHQRMPHVQLNMDFLRLLFTEDSCHYLMYCIIFLNSYPMTMSLIPCFLFALLHACSFTKTVLNLMGPTSLMFVRNMITKLEAQQVNILRFIASTEIFLMPAAVILVFMGKSSFFLPFLYYRFLSLRYASRRNPYNRIIFSEFRQVTEYLCSKPQCPGLVRNLSFKCISIISRLAPVAQSQ</sequence>
<evidence type="ECO:0000313" key="8">
    <source>
        <dbReference type="EMBL" id="KAK3777050.1"/>
    </source>
</evidence>
<feature type="transmembrane region" description="Helical" evidence="7">
    <location>
        <begin position="148"/>
        <end position="174"/>
    </location>
</feature>
<keyword evidence="4 7" id="KW-1133">Transmembrane helix</keyword>
<dbReference type="GO" id="GO:0061024">
    <property type="term" value="P:membrane organization"/>
    <property type="evidence" value="ECO:0007669"/>
    <property type="project" value="TreeGrafter"/>
</dbReference>
<dbReference type="PANTHER" id="PTHR12703:SF4">
    <property type="entry name" value="TRANSMEMBRANE PROTEIN 33"/>
    <property type="match status" value="1"/>
</dbReference>
<proteinExistence type="inferred from homology"/>
<reference evidence="8" key="1">
    <citation type="journal article" date="2023" name="G3 (Bethesda)">
        <title>A reference genome for the long-term kleptoplast-retaining sea slug Elysia crispata morphotype clarki.</title>
        <authorList>
            <person name="Eastman K.E."/>
            <person name="Pendleton A.L."/>
            <person name="Shaikh M.A."/>
            <person name="Suttiyut T."/>
            <person name="Ogas R."/>
            <person name="Tomko P."/>
            <person name="Gavelis G."/>
            <person name="Widhalm J.R."/>
            <person name="Wisecaver J.H."/>
        </authorList>
    </citation>
    <scope>NUCLEOTIDE SEQUENCE</scope>
    <source>
        <strain evidence="8">ECLA1</strain>
    </source>
</reference>
<comment type="caution">
    <text evidence="8">The sequence shown here is derived from an EMBL/GenBank/DDBJ whole genome shotgun (WGS) entry which is preliminary data.</text>
</comment>
<feature type="region of interest" description="Disordered" evidence="6">
    <location>
        <begin position="28"/>
        <end position="51"/>
    </location>
</feature>
<feature type="transmembrane region" description="Helical" evidence="7">
    <location>
        <begin position="195"/>
        <end position="215"/>
    </location>
</feature>
<keyword evidence="3 7" id="KW-0812">Transmembrane</keyword>
<name>A0AAE0ZWV7_9GAST</name>
<feature type="transmembrane region" description="Helical" evidence="7">
    <location>
        <begin position="68"/>
        <end position="87"/>
    </location>
</feature>
<keyword evidence="9" id="KW-1185">Reference proteome</keyword>
<evidence type="ECO:0000256" key="7">
    <source>
        <dbReference type="SAM" id="Phobius"/>
    </source>
</evidence>
<dbReference type="GO" id="GO:0005783">
    <property type="term" value="C:endoplasmic reticulum"/>
    <property type="evidence" value="ECO:0007669"/>
    <property type="project" value="TreeGrafter"/>
</dbReference>
<evidence type="ECO:0000256" key="1">
    <source>
        <dbReference type="ARBA" id="ARBA00004141"/>
    </source>
</evidence>
<dbReference type="GO" id="GO:0071786">
    <property type="term" value="P:endoplasmic reticulum tubular network organization"/>
    <property type="evidence" value="ECO:0007669"/>
    <property type="project" value="TreeGrafter"/>
</dbReference>
<comment type="subcellular location">
    <subcellularLocation>
        <location evidence="1">Membrane</location>
        <topology evidence="1">Multi-pass membrane protein</topology>
    </subcellularLocation>
</comment>
<evidence type="ECO:0000256" key="6">
    <source>
        <dbReference type="SAM" id="MobiDB-lite"/>
    </source>
</evidence>
<evidence type="ECO:0000256" key="3">
    <source>
        <dbReference type="ARBA" id="ARBA00022692"/>
    </source>
</evidence>
<evidence type="ECO:0000256" key="4">
    <source>
        <dbReference type="ARBA" id="ARBA00022989"/>
    </source>
</evidence>
<evidence type="ECO:0000313" key="9">
    <source>
        <dbReference type="Proteomes" id="UP001283361"/>
    </source>
</evidence>
<comment type="similarity">
    <text evidence="2">Belongs to the PER33/POM33 family.</text>
</comment>
<dbReference type="EMBL" id="JAWDGP010003139">
    <property type="protein sequence ID" value="KAK3777050.1"/>
    <property type="molecule type" value="Genomic_DNA"/>
</dbReference>
<accession>A0AAE0ZWV7</accession>
<feature type="compositionally biased region" description="Polar residues" evidence="6">
    <location>
        <begin position="30"/>
        <end position="39"/>
    </location>
</feature>
<dbReference type="GO" id="GO:0016020">
    <property type="term" value="C:membrane"/>
    <property type="evidence" value="ECO:0007669"/>
    <property type="project" value="UniProtKB-SubCell"/>
</dbReference>
<dbReference type="InterPro" id="IPR051645">
    <property type="entry name" value="PER33/POM33_regulator"/>
</dbReference>
<gene>
    <name evidence="8" type="ORF">RRG08_008899</name>
</gene>
<protein>
    <recommendedName>
        <fullName evidence="10">Transmembrane protein 33</fullName>
    </recommendedName>
</protein>
<dbReference type="AlphaFoldDB" id="A0AAE0ZWV7"/>
<evidence type="ECO:0000256" key="5">
    <source>
        <dbReference type="ARBA" id="ARBA00023136"/>
    </source>
</evidence>
<keyword evidence="5 7" id="KW-0472">Membrane</keyword>
<organism evidence="8 9">
    <name type="scientific">Elysia crispata</name>
    <name type="common">lettuce slug</name>
    <dbReference type="NCBI Taxonomy" id="231223"/>
    <lineage>
        <taxon>Eukaryota</taxon>
        <taxon>Metazoa</taxon>
        <taxon>Spiralia</taxon>
        <taxon>Lophotrochozoa</taxon>
        <taxon>Mollusca</taxon>
        <taxon>Gastropoda</taxon>
        <taxon>Heterobranchia</taxon>
        <taxon>Euthyneura</taxon>
        <taxon>Panpulmonata</taxon>
        <taxon>Sacoglossa</taxon>
        <taxon>Placobranchoidea</taxon>
        <taxon>Plakobranchidae</taxon>
        <taxon>Elysia</taxon>
    </lineage>
</organism>
<dbReference type="PANTHER" id="PTHR12703">
    <property type="entry name" value="TRANSMEMBRANE PROTEIN 33"/>
    <property type="match status" value="1"/>
</dbReference>
<evidence type="ECO:0000256" key="2">
    <source>
        <dbReference type="ARBA" id="ARBA00007322"/>
    </source>
</evidence>
<evidence type="ECO:0008006" key="10">
    <source>
        <dbReference type="Google" id="ProtNLM"/>
    </source>
</evidence>
<dbReference type="Pfam" id="PF03661">
    <property type="entry name" value="TMEM33_Pom33"/>
    <property type="match status" value="1"/>
</dbReference>
<dbReference type="Proteomes" id="UP001283361">
    <property type="component" value="Unassembled WGS sequence"/>
</dbReference>